<gene>
    <name evidence="2" type="ORF">AFUS01_LOCUS32891</name>
</gene>
<name>A0A8J2PU75_9HEXA</name>
<organism evidence="2 3">
    <name type="scientific">Allacma fusca</name>
    <dbReference type="NCBI Taxonomy" id="39272"/>
    <lineage>
        <taxon>Eukaryota</taxon>
        <taxon>Metazoa</taxon>
        <taxon>Ecdysozoa</taxon>
        <taxon>Arthropoda</taxon>
        <taxon>Hexapoda</taxon>
        <taxon>Collembola</taxon>
        <taxon>Symphypleona</taxon>
        <taxon>Sminthuridae</taxon>
        <taxon>Allacma</taxon>
    </lineage>
</organism>
<dbReference type="OrthoDB" id="74910at2759"/>
<feature type="chain" id="PRO_5035170776" description="Thioredoxin domain-containing protein" evidence="1">
    <location>
        <begin position="22"/>
        <end position="162"/>
    </location>
</feature>
<protein>
    <recommendedName>
        <fullName evidence="4">Thioredoxin domain-containing protein</fullName>
    </recommendedName>
</protein>
<keyword evidence="3" id="KW-1185">Reference proteome</keyword>
<evidence type="ECO:0000313" key="3">
    <source>
        <dbReference type="Proteomes" id="UP000708208"/>
    </source>
</evidence>
<proteinExistence type="predicted"/>
<comment type="caution">
    <text evidence="2">The sequence shown here is derived from an EMBL/GenBank/DDBJ whole genome shotgun (WGS) entry which is preliminary data.</text>
</comment>
<evidence type="ECO:0000313" key="2">
    <source>
        <dbReference type="EMBL" id="CAG7822630.1"/>
    </source>
</evidence>
<evidence type="ECO:0000256" key="1">
    <source>
        <dbReference type="SAM" id="SignalP"/>
    </source>
</evidence>
<dbReference type="EMBL" id="CAJVCH010526952">
    <property type="protein sequence ID" value="CAG7822630.1"/>
    <property type="molecule type" value="Genomic_DNA"/>
</dbReference>
<sequence length="162" mass="17670">MHSGLIAWVLMVSLLSTTIDANGGSSRKSKAIIQELSDVKDWKKLIKTKTNVLIYFGNGKSSFQSKGILSVLQEAAELIKGIGTVAIADCAGEGKKLCKKVKASPAAGQYVLKHYNNGEFNKDYDRADRLSSIVNFMKDPTGDLPWEEDETAKDVLHLPDLA</sequence>
<dbReference type="Proteomes" id="UP000708208">
    <property type="component" value="Unassembled WGS sequence"/>
</dbReference>
<feature type="non-terminal residue" evidence="2">
    <location>
        <position position="1"/>
    </location>
</feature>
<dbReference type="AlphaFoldDB" id="A0A8J2PU75"/>
<evidence type="ECO:0008006" key="4">
    <source>
        <dbReference type="Google" id="ProtNLM"/>
    </source>
</evidence>
<reference evidence="2" key="1">
    <citation type="submission" date="2021-06" db="EMBL/GenBank/DDBJ databases">
        <authorList>
            <person name="Hodson N. C."/>
            <person name="Mongue J. A."/>
            <person name="Jaron S. K."/>
        </authorList>
    </citation>
    <scope>NUCLEOTIDE SEQUENCE</scope>
</reference>
<keyword evidence="1" id="KW-0732">Signal</keyword>
<feature type="signal peptide" evidence="1">
    <location>
        <begin position="1"/>
        <end position="21"/>
    </location>
</feature>
<accession>A0A8J2PU75</accession>